<evidence type="ECO:0000259" key="2">
    <source>
        <dbReference type="Pfam" id="PF13302"/>
    </source>
</evidence>
<evidence type="ECO:0000313" key="4">
    <source>
        <dbReference type="Proteomes" id="UP001556367"/>
    </source>
</evidence>
<accession>A0ABR3JRG4</accession>
<reference evidence="4" key="1">
    <citation type="submission" date="2024-06" db="EMBL/GenBank/DDBJ databases">
        <title>Multi-omics analyses provide insights into the biosynthesis of the anticancer antibiotic pleurotin in Hohenbuehelia grisea.</title>
        <authorList>
            <person name="Weaver J.A."/>
            <person name="Alberti F."/>
        </authorList>
    </citation>
    <scope>NUCLEOTIDE SEQUENCE [LARGE SCALE GENOMIC DNA]</scope>
    <source>
        <strain evidence="4">T-177</strain>
    </source>
</reference>
<organism evidence="3 4">
    <name type="scientific">Hohenbuehelia grisea</name>
    <dbReference type="NCBI Taxonomy" id="104357"/>
    <lineage>
        <taxon>Eukaryota</taxon>
        <taxon>Fungi</taxon>
        <taxon>Dikarya</taxon>
        <taxon>Basidiomycota</taxon>
        <taxon>Agaricomycotina</taxon>
        <taxon>Agaricomycetes</taxon>
        <taxon>Agaricomycetidae</taxon>
        <taxon>Agaricales</taxon>
        <taxon>Pleurotineae</taxon>
        <taxon>Pleurotaceae</taxon>
        <taxon>Hohenbuehelia</taxon>
    </lineage>
</organism>
<feature type="compositionally biased region" description="Low complexity" evidence="1">
    <location>
        <begin position="592"/>
        <end position="610"/>
    </location>
</feature>
<feature type="compositionally biased region" description="Low complexity" evidence="1">
    <location>
        <begin position="625"/>
        <end position="640"/>
    </location>
</feature>
<keyword evidence="4" id="KW-1185">Reference proteome</keyword>
<feature type="compositionally biased region" description="Basic and acidic residues" evidence="1">
    <location>
        <begin position="544"/>
        <end position="553"/>
    </location>
</feature>
<feature type="region of interest" description="Disordered" evidence="1">
    <location>
        <begin position="275"/>
        <end position="299"/>
    </location>
</feature>
<feature type="region of interest" description="Disordered" evidence="1">
    <location>
        <begin position="583"/>
        <end position="646"/>
    </location>
</feature>
<evidence type="ECO:0000313" key="3">
    <source>
        <dbReference type="EMBL" id="KAL0958146.1"/>
    </source>
</evidence>
<comment type="caution">
    <text evidence="3">The sequence shown here is derived from an EMBL/GenBank/DDBJ whole genome shotgun (WGS) entry which is preliminary data.</text>
</comment>
<evidence type="ECO:0000256" key="1">
    <source>
        <dbReference type="SAM" id="MobiDB-lite"/>
    </source>
</evidence>
<dbReference type="Pfam" id="PF13302">
    <property type="entry name" value="Acetyltransf_3"/>
    <property type="match status" value="1"/>
</dbReference>
<dbReference type="InterPro" id="IPR000182">
    <property type="entry name" value="GNAT_dom"/>
</dbReference>
<dbReference type="SUPFAM" id="SSF55729">
    <property type="entry name" value="Acyl-CoA N-acyltransferases (Nat)"/>
    <property type="match status" value="1"/>
</dbReference>
<feature type="region of interest" description="Disordered" evidence="1">
    <location>
        <begin position="510"/>
        <end position="553"/>
    </location>
</feature>
<dbReference type="InterPro" id="IPR016181">
    <property type="entry name" value="Acyl_CoA_acyltransferase"/>
</dbReference>
<feature type="region of interest" description="Disordered" evidence="1">
    <location>
        <begin position="222"/>
        <end position="243"/>
    </location>
</feature>
<sequence>MSSKFKHKSAPSTARRQDTETSTEESSGEDGKVPLTEKVILQEGLIGMDGHIEKLTTLWEELQLCSVDVAHPSLDLLTFAETCFYLGVISLKPDPRAPPPGEASKKYGQWLADNPDIDREWNSAQWPKPTKPLKVARRPAPQPGPSNVTPSQGFIFEMDLPGETVLSPKARFLSGLDNPIASEPNIQISETTIEETNTRFFSGLDPIPSATSGQIPGTTVEHNQQAETTLEDTSTAQPVPSFSEASTVTQRYLDVFVDGKDPEGFQDDERQSKVWAPPEDNWDHRHPEWADYDDPSKPGYQPYPTTLPGGIQYTSSSDWTRDVPETPSPVGLVYLTATPLAGGDDQVGELNIGIILDTDARGKGHAKEVLGRVLEMAFNQRRCHRIQAAVLERDTKEQALFLFTQMKFGHEGTRRLSFFSPLEQEWKDVTYLALLATDWAMRLYLKPAPKSLWDEMFARHAREREALLRWDESRLRKLNRTSSMETIVPTHPSVGDSDAEAGMSDADVYNSAVSSPRREPARSVSPSPPPTSPAALSASKGKKREAPHLHDADHHDAYAYDASSSAGEESDFDGEQAWESRSRKIGRFGAASPTSSVSSSSHLSVPPSVRSDSEGSSWDMVDALSTSTSEGGETSGSESGWSDGMA</sequence>
<protein>
    <recommendedName>
        <fullName evidence="2">N-acetyltransferase domain-containing protein</fullName>
    </recommendedName>
</protein>
<dbReference type="Gene3D" id="3.40.630.30">
    <property type="match status" value="1"/>
</dbReference>
<feature type="domain" description="N-acetyltransferase" evidence="2">
    <location>
        <begin position="343"/>
        <end position="400"/>
    </location>
</feature>
<feature type="region of interest" description="Disordered" evidence="1">
    <location>
        <begin position="483"/>
        <end position="502"/>
    </location>
</feature>
<dbReference type="Proteomes" id="UP001556367">
    <property type="component" value="Unassembled WGS sequence"/>
</dbReference>
<proteinExistence type="predicted"/>
<gene>
    <name evidence="3" type="ORF">HGRIS_000313</name>
</gene>
<name>A0ABR3JRG4_9AGAR</name>
<feature type="region of interest" description="Disordered" evidence="1">
    <location>
        <begin position="1"/>
        <end position="35"/>
    </location>
</feature>
<feature type="region of interest" description="Disordered" evidence="1">
    <location>
        <begin position="124"/>
        <end position="150"/>
    </location>
</feature>
<dbReference type="EMBL" id="JASNQZ010000004">
    <property type="protein sequence ID" value="KAL0958146.1"/>
    <property type="molecule type" value="Genomic_DNA"/>
</dbReference>